<evidence type="ECO:0000313" key="4">
    <source>
        <dbReference type="Proteomes" id="UP001303222"/>
    </source>
</evidence>
<reference evidence="3" key="2">
    <citation type="submission" date="2023-06" db="EMBL/GenBank/DDBJ databases">
        <authorList>
            <consortium name="Lawrence Berkeley National Laboratory"/>
            <person name="Mondo S.J."/>
            <person name="Hensen N."/>
            <person name="Bonometti L."/>
            <person name="Westerberg I."/>
            <person name="Brannstrom I.O."/>
            <person name="Guillou S."/>
            <person name="Cros-Aarteil S."/>
            <person name="Calhoun S."/>
            <person name="Haridas S."/>
            <person name="Kuo A."/>
            <person name="Pangilinan J."/>
            <person name="Riley R."/>
            <person name="Labutti K."/>
            <person name="Andreopoulos B."/>
            <person name="Lipzen A."/>
            <person name="Chen C."/>
            <person name="Yanf M."/>
            <person name="Daum C."/>
            <person name="Ng V."/>
            <person name="Clum A."/>
            <person name="Steindorff A."/>
            <person name="Ohm R."/>
            <person name="Martin F."/>
            <person name="Silar P."/>
            <person name="Natvig D."/>
            <person name="Lalanne C."/>
            <person name="Gautier V."/>
            <person name="Ament-Velasquez S.L."/>
            <person name="Kruys A."/>
            <person name="Hutchinson M.I."/>
            <person name="Powell A.J."/>
            <person name="Barry K."/>
            <person name="Miller A.N."/>
            <person name="Grigoriev I.V."/>
            <person name="Debuchy R."/>
            <person name="Gladieux P."/>
            <person name="Thoren M.H."/>
            <person name="Johannesson H."/>
        </authorList>
    </citation>
    <scope>NUCLEOTIDE SEQUENCE</scope>
    <source>
        <strain evidence="3">CBS 626.80</strain>
    </source>
</reference>
<keyword evidence="2" id="KW-0472">Membrane</keyword>
<feature type="region of interest" description="Disordered" evidence="1">
    <location>
        <begin position="297"/>
        <end position="316"/>
    </location>
</feature>
<evidence type="ECO:0000256" key="1">
    <source>
        <dbReference type="SAM" id="MobiDB-lite"/>
    </source>
</evidence>
<comment type="caution">
    <text evidence="3">The sequence shown here is derived from an EMBL/GenBank/DDBJ whole genome shotgun (WGS) entry which is preliminary data.</text>
</comment>
<feature type="region of interest" description="Disordered" evidence="1">
    <location>
        <begin position="323"/>
        <end position="372"/>
    </location>
</feature>
<keyword evidence="4" id="KW-1185">Reference proteome</keyword>
<dbReference type="PANTHER" id="PTHR35043:SF7">
    <property type="entry name" value="TRANSCRIPTION FACTOR DOMAIN-CONTAINING PROTEIN"/>
    <property type="match status" value="1"/>
</dbReference>
<dbReference type="Proteomes" id="UP001303222">
    <property type="component" value="Unassembled WGS sequence"/>
</dbReference>
<gene>
    <name evidence="3" type="ORF">QBC32DRAFT_371678</name>
</gene>
<reference evidence="3" key="1">
    <citation type="journal article" date="2023" name="Mol. Phylogenet. Evol.">
        <title>Genome-scale phylogeny and comparative genomics of the fungal order Sordariales.</title>
        <authorList>
            <person name="Hensen N."/>
            <person name="Bonometti L."/>
            <person name="Westerberg I."/>
            <person name="Brannstrom I.O."/>
            <person name="Guillou S."/>
            <person name="Cros-Aarteil S."/>
            <person name="Calhoun S."/>
            <person name="Haridas S."/>
            <person name="Kuo A."/>
            <person name="Mondo S."/>
            <person name="Pangilinan J."/>
            <person name="Riley R."/>
            <person name="LaButti K."/>
            <person name="Andreopoulos B."/>
            <person name="Lipzen A."/>
            <person name="Chen C."/>
            <person name="Yan M."/>
            <person name="Daum C."/>
            <person name="Ng V."/>
            <person name="Clum A."/>
            <person name="Steindorff A."/>
            <person name="Ohm R.A."/>
            <person name="Martin F."/>
            <person name="Silar P."/>
            <person name="Natvig D.O."/>
            <person name="Lalanne C."/>
            <person name="Gautier V."/>
            <person name="Ament-Velasquez S.L."/>
            <person name="Kruys A."/>
            <person name="Hutchinson M.I."/>
            <person name="Powell A.J."/>
            <person name="Barry K."/>
            <person name="Miller A.N."/>
            <person name="Grigoriev I.V."/>
            <person name="Debuchy R."/>
            <person name="Gladieux P."/>
            <person name="Hiltunen Thoren M."/>
            <person name="Johannesson H."/>
        </authorList>
    </citation>
    <scope>NUCLEOTIDE SEQUENCE</scope>
    <source>
        <strain evidence="3">CBS 626.80</strain>
    </source>
</reference>
<accession>A0AAN6NTE1</accession>
<evidence type="ECO:0000256" key="2">
    <source>
        <dbReference type="SAM" id="Phobius"/>
    </source>
</evidence>
<dbReference type="AlphaFoldDB" id="A0AAN6NTE1"/>
<dbReference type="PANTHER" id="PTHR35043">
    <property type="entry name" value="TRANSCRIPTION FACTOR DOMAIN-CONTAINING PROTEIN"/>
    <property type="match status" value="1"/>
</dbReference>
<feature type="region of interest" description="Disordered" evidence="1">
    <location>
        <begin position="41"/>
        <end position="63"/>
    </location>
</feature>
<proteinExistence type="predicted"/>
<organism evidence="3 4">
    <name type="scientific">Pseudoneurospora amorphoporcata</name>
    <dbReference type="NCBI Taxonomy" id="241081"/>
    <lineage>
        <taxon>Eukaryota</taxon>
        <taxon>Fungi</taxon>
        <taxon>Dikarya</taxon>
        <taxon>Ascomycota</taxon>
        <taxon>Pezizomycotina</taxon>
        <taxon>Sordariomycetes</taxon>
        <taxon>Sordariomycetidae</taxon>
        <taxon>Sordariales</taxon>
        <taxon>Sordariaceae</taxon>
        <taxon>Pseudoneurospora</taxon>
    </lineage>
</organism>
<protein>
    <submittedName>
        <fullName evidence="3">Uncharacterized protein</fullName>
    </submittedName>
</protein>
<name>A0AAN6NTE1_9PEZI</name>
<keyword evidence="2" id="KW-0812">Transmembrane</keyword>
<dbReference type="EMBL" id="MU859166">
    <property type="protein sequence ID" value="KAK3950789.1"/>
    <property type="molecule type" value="Genomic_DNA"/>
</dbReference>
<feature type="compositionally biased region" description="Polar residues" evidence="1">
    <location>
        <begin position="41"/>
        <end position="58"/>
    </location>
</feature>
<feature type="transmembrane region" description="Helical" evidence="2">
    <location>
        <begin position="396"/>
        <end position="425"/>
    </location>
</feature>
<feature type="compositionally biased region" description="Basic residues" evidence="1">
    <location>
        <begin position="358"/>
        <end position="367"/>
    </location>
</feature>
<feature type="compositionally biased region" description="Basic and acidic residues" evidence="1">
    <location>
        <begin position="341"/>
        <end position="352"/>
    </location>
</feature>
<keyword evidence="2" id="KW-1133">Transmembrane helix</keyword>
<evidence type="ECO:0000313" key="3">
    <source>
        <dbReference type="EMBL" id="KAK3950789.1"/>
    </source>
</evidence>
<sequence length="447" mass="49735">MNSSAQLVCRVPLIALHPFVSCQTPNSSKLVQPFSHILIQPSPTNNEHSQSPNSSLAPQSPMPPTLYYTRDTPAFTGFQPEPAGRGTAGIIWTCISTILLSSWSSFHGEAYDPNKSSKEEARKLYGLRFTYSFLLPEAGAVESFENLFDALRLRNTVAQVGGPEFANFSLAQAFIFVKNSVYRRSQGSEETKWVGPQALVKLVSNGSLSFSVLPTDDEIADKSKRDWTLKLLSIIQTLWFIVNIIARLDRGYTVSLIEDITVGNAFCGVIEFACWFYCPQDIRLSFIIKPDVSGTANGQSVNESREPQEESASDRGTLLVSADGARNKASSRPPVSVTENPRGDRWSKELPISERPSPLHKKPKRRATFAPQTSEFEGASEKIFINYSFPSVTETWIWRGGSITLVLLGLCMSFIRTMMLGVALASFRKAPMRLYETPSWTPYWPHI</sequence>